<accession>A0AAW9QM49</accession>
<dbReference type="EMBL" id="JAZIBG010000044">
    <property type="protein sequence ID" value="MEF7616504.1"/>
    <property type="molecule type" value="Genomic_DNA"/>
</dbReference>
<keyword evidence="3" id="KW-1185">Reference proteome</keyword>
<comment type="caution">
    <text evidence="2">The sequence shown here is derived from an EMBL/GenBank/DDBJ whole genome shotgun (WGS) entry which is preliminary data.</text>
</comment>
<dbReference type="RefSeq" id="WP_332292008.1">
    <property type="nucleotide sequence ID" value="NZ_JAZIBG010000044.1"/>
</dbReference>
<dbReference type="CDD" id="cd03349">
    <property type="entry name" value="LbH_XAT"/>
    <property type="match status" value="1"/>
</dbReference>
<evidence type="ECO:0000256" key="1">
    <source>
        <dbReference type="ARBA" id="ARBA00007274"/>
    </source>
</evidence>
<dbReference type="Proteomes" id="UP001336250">
    <property type="component" value="Unassembled WGS sequence"/>
</dbReference>
<dbReference type="PANTHER" id="PTHR43300">
    <property type="entry name" value="ACETYLTRANSFERASE"/>
    <property type="match status" value="1"/>
</dbReference>
<comment type="similarity">
    <text evidence="1">Belongs to the transferase hexapeptide repeat family.</text>
</comment>
<name>A0AAW9QM49_9BURK</name>
<evidence type="ECO:0000313" key="2">
    <source>
        <dbReference type="EMBL" id="MEF7616504.1"/>
    </source>
</evidence>
<dbReference type="PANTHER" id="PTHR43300:SF11">
    <property type="entry name" value="ACETYLTRANSFERASE RV3034C-RELATED"/>
    <property type="match status" value="1"/>
</dbReference>
<dbReference type="GO" id="GO:0016746">
    <property type="term" value="F:acyltransferase activity"/>
    <property type="evidence" value="ECO:0007669"/>
    <property type="project" value="UniProtKB-KW"/>
</dbReference>
<sequence>MGLLDKIIVKLARRNEMRSRYLRKYFQSKHRIVVGMYSYGCFDADRIGADTTIGRYCSIAPTVQVLRRNHSIHAISMHPFLFNSSVPFDVKREIPYFPCIIEDDVWIGHGAIILPAVNKVGRGAVVAAGAVVTKNVPPYSIVAGNPARVIRMRFGSETIEQIESTRWWMLDENELAAKLRELGEGAFCPERIGIP</sequence>
<gene>
    <name evidence="2" type="ORF">V4F39_21490</name>
</gene>
<dbReference type="SUPFAM" id="SSF51161">
    <property type="entry name" value="Trimeric LpxA-like enzymes"/>
    <property type="match status" value="1"/>
</dbReference>
<keyword evidence="2" id="KW-0808">Transferase</keyword>
<dbReference type="InterPro" id="IPR011004">
    <property type="entry name" value="Trimer_LpxA-like_sf"/>
</dbReference>
<dbReference type="EC" id="2.3.1.-" evidence="2"/>
<keyword evidence="2" id="KW-0012">Acyltransferase</keyword>
<dbReference type="AlphaFoldDB" id="A0AAW9QM49"/>
<dbReference type="Gene3D" id="2.160.10.10">
    <property type="entry name" value="Hexapeptide repeat proteins"/>
    <property type="match status" value="1"/>
</dbReference>
<evidence type="ECO:0000313" key="3">
    <source>
        <dbReference type="Proteomes" id="UP001336250"/>
    </source>
</evidence>
<dbReference type="InterPro" id="IPR050179">
    <property type="entry name" value="Trans_hexapeptide_repeat"/>
</dbReference>
<organism evidence="2 3">
    <name type="scientific">Aquincola agrisoli</name>
    <dbReference type="NCBI Taxonomy" id="3119538"/>
    <lineage>
        <taxon>Bacteria</taxon>
        <taxon>Pseudomonadati</taxon>
        <taxon>Pseudomonadota</taxon>
        <taxon>Betaproteobacteria</taxon>
        <taxon>Burkholderiales</taxon>
        <taxon>Sphaerotilaceae</taxon>
        <taxon>Aquincola</taxon>
    </lineage>
</organism>
<reference evidence="2 3" key="1">
    <citation type="submission" date="2024-02" db="EMBL/GenBank/DDBJ databases">
        <title>Genome sequence of Aquincola sp. MAHUQ-54.</title>
        <authorList>
            <person name="Huq M.A."/>
        </authorList>
    </citation>
    <scope>NUCLEOTIDE SEQUENCE [LARGE SCALE GENOMIC DNA]</scope>
    <source>
        <strain evidence="2 3">MAHUQ-54</strain>
    </source>
</reference>
<protein>
    <submittedName>
        <fullName evidence="2">CatB-related O-acetyltransferase</fullName>
        <ecNumber evidence="2">2.3.1.-</ecNumber>
    </submittedName>
</protein>
<proteinExistence type="inferred from homology"/>